<dbReference type="Pfam" id="PF00890">
    <property type="entry name" value="FAD_binding_2"/>
    <property type="match status" value="1"/>
</dbReference>
<dbReference type="Gene3D" id="3.90.700.10">
    <property type="entry name" value="Succinate dehydrogenase/fumarate reductase flavoprotein, catalytic domain"/>
    <property type="match status" value="1"/>
</dbReference>
<dbReference type="PANTHER" id="PTHR43400:SF10">
    <property type="entry name" value="3-OXOSTEROID 1-DEHYDROGENASE"/>
    <property type="match status" value="1"/>
</dbReference>
<feature type="domain" description="FAD-dependent oxidoreductase 2 FAD-binding" evidence="6">
    <location>
        <begin position="51"/>
        <end position="555"/>
    </location>
</feature>
<dbReference type="AlphaFoldDB" id="A0A6I1ENZ4"/>
<dbReference type="InterPro" id="IPR050315">
    <property type="entry name" value="FAD-oxidoreductase_2"/>
</dbReference>
<feature type="chain" id="PRO_5026245972" evidence="5">
    <location>
        <begin position="40"/>
        <end position="578"/>
    </location>
</feature>
<dbReference type="EMBL" id="WEHX01000061">
    <property type="protein sequence ID" value="KAB7657145.1"/>
    <property type="molecule type" value="Genomic_DNA"/>
</dbReference>
<dbReference type="OrthoDB" id="9813348at2"/>
<proteinExistence type="predicted"/>
<keyword evidence="3" id="KW-0274">FAD</keyword>
<gene>
    <name evidence="7" type="ORF">GBM95_08405</name>
</gene>
<comment type="cofactor">
    <cofactor evidence="1">
        <name>FAD</name>
        <dbReference type="ChEBI" id="CHEBI:57692"/>
    </cofactor>
</comment>
<keyword evidence="2" id="KW-0285">Flavoprotein</keyword>
<keyword evidence="5" id="KW-0732">Signal</keyword>
<organism evidence="7 8">
    <name type="scientific">Sutterella seckii</name>
    <dbReference type="NCBI Taxonomy" id="1944635"/>
    <lineage>
        <taxon>Bacteria</taxon>
        <taxon>Pseudomonadati</taxon>
        <taxon>Pseudomonadota</taxon>
        <taxon>Betaproteobacteria</taxon>
        <taxon>Burkholderiales</taxon>
        <taxon>Sutterellaceae</taxon>
        <taxon>Sutterella</taxon>
    </lineage>
</organism>
<evidence type="ECO:0000259" key="6">
    <source>
        <dbReference type="Pfam" id="PF00890"/>
    </source>
</evidence>
<comment type="caution">
    <text evidence="7">The sequence shown here is derived from an EMBL/GenBank/DDBJ whole genome shotgun (WGS) entry which is preliminary data.</text>
</comment>
<sequence>MKERRNTMTNRRNFLKGAFGGTAAAVAAPAALFAGEASASELPEKWDMTTDVVVCGYGGAGATTAIVAAQNGAKVIVLEKNPENAHISNTRMSGGIFHCPFKDGDKKALQDYAQAMFSGENIPWKEEGEMPEYSVECAKLWAELSPTNLDFLQSLDPEFIGGSQPGFNKASFGNFPGAKECKYNAYRATYSKRMKNFNQPSYHSPKLETSSGEAFWRCLEEGVKKQGDKIQVVWETPATKLFKNAKGEIIGVAATQKGKTIYVRAKKAVVLCTGGYEYNKAMRQAFLEGPGVNGWAFYGTTSNTGDGIAMGMAVGAGLQKVGKAAARVIVPTQVKFNGMRLGSITPSVGSPNSIVVDNFGKRYEAETKVTDNPSRYFFYKAAVEFDISTLAYPRTPSWMIFDETLRTRMPLVGLGISVVGYDMVKWDAKNEEPIKSGLVLKADTIEELAEKIKNHPENKSRMVPANLVDTVARFNKFCDEKKDEDFGRRAATLGKVETGPFYAMPLVAGGPNTKGGLLADADRRVLTWEGDPIPNLYCVGEIASVLKFVYQGGGNLTECLVYGRNTGKLVAKLPDTTV</sequence>
<keyword evidence="4" id="KW-0560">Oxidoreductase</keyword>
<dbReference type="Proteomes" id="UP000430564">
    <property type="component" value="Unassembled WGS sequence"/>
</dbReference>
<dbReference type="SUPFAM" id="SSF56425">
    <property type="entry name" value="Succinate dehydrogenase/fumarate reductase flavoprotein, catalytic domain"/>
    <property type="match status" value="1"/>
</dbReference>
<dbReference type="NCBIfam" id="TIGR01409">
    <property type="entry name" value="TAT_signal_seq"/>
    <property type="match status" value="1"/>
</dbReference>
<evidence type="ECO:0000256" key="3">
    <source>
        <dbReference type="ARBA" id="ARBA00022827"/>
    </source>
</evidence>
<evidence type="ECO:0000256" key="4">
    <source>
        <dbReference type="ARBA" id="ARBA00023002"/>
    </source>
</evidence>
<accession>A0A6I1ENZ4</accession>
<dbReference type="InterPro" id="IPR027477">
    <property type="entry name" value="Succ_DH/fumarate_Rdtase_cat_sf"/>
</dbReference>
<dbReference type="InterPro" id="IPR036188">
    <property type="entry name" value="FAD/NAD-bd_sf"/>
</dbReference>
<evidence type="ECO:0000256" key="1">
    <source>
        <dbReference type="ARBA" id="ARBA00001974"/>
    </source>
</evidence>
<evidence type="ECO:0000256" key="5">
    <source>
        <dbReference type="SAM" id="SignalP"/>
    </source>
</evidence>
<evidence type="ECO:0000313" key="8">
    <source>
        <dbReference type="Proteomes" id="UP000430564"/>
    </source>
</evidence>
<name>A0A6I1ENZ4_9BURK</name>
<dbReference type="InterPro" id="IPR019546">
    <property type="entry name" value="TAT_signal_bac_arc"/>
</dbReference>
<dbReference type="SUPFAM" id="SSF51905">
    <property type="entry name" value="FAD/NAD(P)-binding domain"/>
    <property type="match status" value="1"/>
</dbReference>
<feature type="signal peptide" evidence="5">
    <location>
        <begin position="1"/>
        <end position="39"/>
    </location>
</feature>
<dbReference type="InterPro" id="IPR006311">
    <property type="entry name" value="TAT_signal"/>
</dbReference>
<evidence type="ECO:0000256" key="2">
    <source>
        <dbReference type="ARBA" id="ARBA00022630"/>
    </source>
</evidence>
<dbReference type="InterPro" id="IPR003953">
    <property type="entry name" value="FAD-dep_OxRdtase_2_FAD-bd"/>
</dbReference>
<dbReference type="Gene3D" id="3.50.50.60">
    <property type="entry name" value="FAD/NAD(P)-binding domain"/>
    <property type="match status" value="1"/>
</dbReference>
<protein>
    <submittedName>
        <fullName evidence="7">FAD-dependent oxidoreductase</fullName>
    </submittedName>
</protein>
<evidence type="ECO:0000313" key="7">
    <source>
        <dbReference type="EMBL" id="KAB7657145.1"/>
    </source>
</evidence>
<dbReference type="GO" id="GO:0016491">
    <property type="term" value="F:oxidoreductase activity"/>
    <property type="evidence" value="ECO:0007669"/>
    <property type="project" value="UniProtKB-KW"/>
</dbReference>
<dbReference type="GO" id="GO:0008202">
    <property type="term" value="P:steroid metabolic process"/>
    <property type="evidence" value="ECO:0007669"/>
    <property type="project" value="UniProtKB-ARBA"/>
</dbReference>
<dbReference type="PANTHER" id="PTHR43400">
    <property type="entry name" value="FUMARATE REDUCTASE"/>
    <property type="match status" value="1"/>
</dbReference>
<dbReference type="PROSITE" id="PS51318">
    <property type="entry name" value="TAT"/>
    <property type="match status" value="1"/>
</dbReference>
<reference evidence="7 8" key="1">
    <citation type="submission" date="2019-10" db="EMBL/GenBank/DDBJ databases">
        <title>Genome diversity of Sutterella seckii.</title>
        <authorList>
            <person name="Chaplin A.V."/>
            <person name="Sokolova S.R."/>
            <person name="Mosin K.A."/>
            <person name="Ivanova E.L."/>
            <person name="Kochetkova T.O."/>
            <person name="Goltsov A.Y."/>
            <person name="Trofimov D.Y."/>
            <person name="Efimov B.A."/>
        </authorList>
    </citation>
    <scope>NUCLEOTIDE SEQUENCE [LARGE SCALE GENOMIC DNA]</scope>
    <source>
        <strain evidence="7 8">ASD393</strain>
    </source>
</reference>